<accession>A0A165WRF0</accession>
<keyword evidence="3" id="KW-1185">Reference proteome</keyword>
<evidence type="ECO:0000313" key="2">
    <source>
        <dbReference type="EMBL" id="KZL16812.1"/>
    </source>
</evidence>
<comment type="caution">
    <text evidence="2">The sequence shown here is derived from an EMBL/GenBank/DDBJ whole genome shotgun (WGS) entry which is preliminary data.</text>
</comment>
<organism evidence="2 3">
    <name type="scientific">Pseudovibrio axinellae</name>
    <dbReference type="NCBI Taxonomy" id="989403"/>
    <lineage>
        <taxon>Bacteria</taxon>
        <taxon>Pseudomonadati</taxon>
        <taxon>Pseudomonadota</taxon>
        <taxon>Alphaproteobacteria</taxon>
        <taxon>Hyphomicrobiales</taxon>
        <taxon>Stappiaceae</taxon>
        <taxon>Pseudovibrio</taxon>
    </lineage>
</organism>
<gene>
    <name evidence="2" type="ORF">PsAD2_03284</name>
</gene>
<reference evidence="2 3" key="1">
    <citation type="journal article" date="2016" name="Front. Microbiol.">
        <title>Comparative Genomic Analysis Reveals a Diverse Repertoire of Genes Involved in Prokaryote-Eukaryote Interactions within the Pseudovibrio Genus.</title>
        <authorList>
            <person name="Romano S."/>
            <person name="Fernandez-Guerra A."/>
            <person name="Reen F.J."/>
            <person name="Glockner F.O."/>
            <person name="Crowley S.P."/>
            <person name="O'Sullivan O."/>
            <person name="Cotter P.D."/>
            <person name="Adams C."/>
            <person name="Dobson A.D."/>
            <person name="O'Gara F."/>
        </authorList>
    </citation>
    <scope>NUCLEOTIDE SEQUENCE [LARGE SCALE GENOMIC DNA]</scope>
    <source>
        <strain evidence="2 3">Ad2</strain>
    </source>
</reference>
<protein>
    <submittedName>
        <fullName evidence="2">SnoaL-like domain protein</fullName>
    </submittedName>
</protein>
<dbReference type="AlphaFoldDB" id="A0A165WRF0"/>
<dbReference type="RefSeq" id="WP_068008186.1">
    <property type="nucleotide sequence ID" value="NZ_FOFM01000016.1"/>
</dbReference>
<evidence type="ECO:0000313" key="3">
    <source>
        <dbReference type="Proteomes" id="UP000076577"/>
    </source>
</evidence>
<dbReference type="InterPro" id="IPR037401">
    <property type="entry name" value="SnoaL-like"/>
</dbReference>
<evidence type="ECO:0000259" key="1">
    <source>
        <dbReference type="Pfam" id="PF12680"/>
    </source>
</evidence>
<dbReference type="Gene3D" id="3.10.450.50">
    <property type="match status" value="1"/>
</dbReference>
<name>A0A165WRF0_9HYPH</name>
<proteinExistence type="predicted"/>
<dbReference type="InterPro" id="IPR032710">
    <property type="entry name" value="NTF2-like_dom_sf"/>
</dbReference>
<dbReference type="PATRIC" id="fig|989403.3.peg.3524"/>
<dbReference type="EMBL" id="LMCB01000043">
    <property type="protein sequence ID" value="KZL16812.1"/>
    <property type="molecule type" value="Genomic_DNA"/>
</dbReference>
<feature type="domain" description="SnoaL-like" evidence="1">
    <location>
        <begin position="14"/>
        <end position="110"/>
    </location>
</feature>
<dbReference type="Proteomes" id="UP000076577">
    <property type="component" value="Unassembled WGS sequence"/>
</dbReference>
<sequence>MSSKHETLIKSMLIDLLEQQRIDRVTDYFTEDALLMINNTRLVGIKAILQRLAWIRDNQPALKLSIKRVFFNGDEGFEHHESEATNDQGETICFKLFSFIQMRDDKVCRYEVVAIQTIGQGDIGVTTAINV</sequence>
<dbReference type="SUPFAM" id="SSF54427">
    <property type="entry name" value="NTF2-like"/>
    <property type="match status" value="1"/>
</dbReference>
<dbReference type="Pfam" id="PF12680">
    <property type="entry name" value="SnoaL_2"/>
    <property type="match status" value="1"/>
</dbReference>